<proteinExistence type="predicted"/>
<dbReference type="PANTHER" id="PTHR14119">
    <property type="entry name" value="HYDROLASE"/>
    <property type="match status" value="1"/>
</dbReference>
<dbReference type="InterPro" id="IPR050993">
    <property type="entry name" value="Isochorismatase_domain"/>
</dbReference>
<dbReference type="GO" id="GO:0016787">
    <property type="term" value="F:hydrolase activity"/>
    <property type="evidence" value="ECO:0007669"/>
    <property type="project" value="UniProtKB-KW"/>
</dbReference>
<evidence type="ECO:0000313" key="3">
    <source>
        <dbReference type="Proteomes" id="UP000595197"/>
    </source>
</evidence>
<protein>
    <submittedName>
        <fullName evidence="2">Hydrolase</fullName>
    </submittedName>
</protein>
<dbReference type="EMBL" id="CP067420">
    <property type="protein sequence ID" value="QQP91418.1"/>
    <property type="molecule type" value="Genomic_DNA"/>
</dbReference>
<feature type="domain" description="Isochorismatase-like" evidence="1">
    <location>
        <begin position="8"/>
        <end position="157"/>
    </location>
</feature>
<dbReference type="SUPFAM" id="SSF52499">
    <property type="entry name" value="Isochorismatase-like hydrolases"/>
    <property type="match status" value="1"/>
</dbReference>
<dbReference type="Pfam" id="PF00857">
    <property type="entry name" value="Isochorismatase"/>
    <property type="match status" value="1"/>
</dbReference>
<keyword evidence="3" id="KW-1185">Reference proteome</keyword>
<keyword evidence="2" id="KW-0378">Hydrolase</keyword>
<organism evidence="2 3">
    <name type="scientific">Skermanella cutis</name>
    <dbReference type="NCBI Taxonomy" id="2775420"/>
    <lineage>
        <taxon>Bacteria</taxon>
        <taxon>Pseudomonadati</taxon>
        <taxon>Pseudomonadota</taxon>
        <taxon>Alphaproteobacteria</taxon>
        <taxon>Rhodospirillales</taxon>
        <taxon>Azospirillaceae</taxon>
        <taxon>Skermanella</taxon>
    </lineage>
</organism>
<gene>
    <name evidence="2" type="ORF">IGS68_09520</name>
</gene>
<dbReference type="RefSeq" id="WP_201079300.1">
    <property type="nucleotide sequence ID" value="NZ_CP067420.1"/>
</dbReference>
<name>A0ABX7BBC2_9PROT</name>
<reference evidence="2" key="1">
    <citation type="submission" date="2021-02" db="EMBL/GenBank/DDBJ databases">
        <title>Skermanella TT6 skin isolate.</title>
        <authorList>
            <person name="Lee K."/>
            <person name="Ganzorig M."/>
        </authorList>
    </citation>
    <scope>NUCLEOTIDE SEQUENCE</scope>
    <source>
        <strain evidence="2">TT6</strain>
    </source>
</reference>
<dbReference type="Gene3D" id="3.40.50.850">
    <property type="entry name" value="Isochorismatase-like"/>
    <property type="match status" value="1"/>
</dbReference>
<evidence type="ECO:0000259" key="1">
    <source>
        <dbReference type="Pfam" id="PF00857"/>
    </source>
</evidence>
<dbReference type="InterPro" id="IPR000868">
    <property type="entry name" value="Isochorismatase-like_dom"/>
</dbReference>
<dbReference type="InterPro" id="IPR036380">
    <property type="entry name" value="Isochorismatase-like_sf"/>
</dbReference>
<dbReference type="Proteomes" id="UP000595197">
    <property type="component" value="Chromosome"/>
</dbReference>
<accession>A0ABX7BBC2</accession>
<dbReference type="CDD" id="cd01012">
    <property type="entry name" value="YcaC_related"/>
    <property type="match status" value="1"/>
</dbReference>
<evidence type="ECO:0000313" key="2">
    <source>
        <dbReference type="EMBL" id="QQP91418.1"/>
    </source>
</evidence>
<sequence>MLLDSDRSILLVVDVQERLATAIHDVEAVVGCIRKLLLAAAELGVPVLATEQYSKGLGHTIAPVADLMPAGAVIEKINFGAAREAGFMDRVRKLDRSQIVVAGTETHVCVLQTTLGLAEAGFDCFLVADAVGSRVPLNRDLALERMRGRGVQIVTSEMVMFEWLGRADTPAFKKVLPLIR</sequence>
<dbReference type="PANTHER" id="PTHR14119:SF3">
    <property type="entry name" value="ISOCHORISMATASE DOMAIN-CONTAINING PROTEIN 2"/>
    <property type="match status" value="1"/>
</dbReference>